<dbReference type="AlphaFoldDB" id="A0A6G7VJW1"/>
<accession>A0A6G7VJW1</accession>
<proteinExistence type="inferred from homology"/>
<name>A0A6G7VJW1_9RHOB</name>
<dbReference type="NCBIfam" id="TIGR01256">
    <property type="entry name" value="modA"/>
    <property type="match status" value="1"/>
</dbReference>
<dbReference type="RefSeq" id="WP_166189279.1">
    <property type="nucleotide sequence ID" value="NZ_CP049811.1"/>
</dbReference>
<dbReference type="EMBL" id="CP049811">
    <property type="protein sequence ID" value="QIK40156.1"/>
    <property type="molecule type" value="Genomic_DNA"/>
</dbReference>
<dbReference type="Pfam" id="PF13531">
    <property type="entry name" value="SBP_bac_11"/>
    <property type="match status" value="1"/>
</dbReference>
<dbReference type="PIRSF" id="PIRSF004846">
    <property type="entry name" value="ModA"/>
    <property type="match status" value="1"/>
</dbReference>
<sequence length="245" mass="26053">MTFRRFKSALVAFAAVLTAVAPAQAESVRVLVAASMSEVIGALADDYATRSPGSEIQAVHAGSGVLARQIQQGVPADLYISANTAWVTWLTDQDLGTQSRTIASNALVWIGTEPNPALTARTGSGRIALADPDAVPAGQYARQSLIHSGNWSDLEGRLILATNVRDALGWVVRGHAAHGIVYATDAIEYPDLQVDRIDSRSHDPITYEALVLTPRGADFAEYLLSDAAQEILSSYGFLPPPPTSE</sequence>
<dbReference type="InterPro" id="IPR050682">
    <property type="entry name" value="ModA/WtpA"/>
</dbReference>
<dbReference type="SUPFAM" id="SSF53850">
    <property type="entry name" value="Periplasmic binding protein-like II"/>
    <property type="match status" value="1"/>
</dbReference>
<evidence type="ECO:0000256" key="2">
    <source>
        <dbReference type="ARBA" id="ARBA00022723"/>
    </source>
</evidence>
<feature type="signal peptide" evidence="5">
    <location>
        <begin position="1"/>
        <end position="25"/>
    </location>
</feature>
<dbReference type="GO" id="GO:0046872">
    <property type="term" value="F:metal ion binding"/>
    <property type="evidence" value="ECO:0007669"/>
    <property type="project" value="UniProtKB-KW"/>
</dbReference>
<gene>
    <name evidence="6" type="primary">modA</name>
    <name evidence="6" type="ORF">G8E03_04875</name>
</gene>
<reference evidence="6 7" key="1">
    <citation type="submission" date="2020-03" db="EMBL/GenBank/DDBJ databases">
        <title>Complete genome sequence of Monaibacterium sp. ALG8 with diverse plasmids.</title>
        <authorList>
            <person name="Sun C."/>
        </authorList>
    </citation>
    <scope>NUCLEOTIDE SEQUENCE [LARGE SCALE GENOMIC DNA]</scope>
    <source>
        <strain evidence="6 7">ALG8</strain>
    </source>
</reference>
<dbReference type="GO" id="GO:0030973">
    <property type="term" value="F:molybdate ion binding"/>
    <property type="evidence" value="ECO:0007669"/>
    <property type="project" value="TreeGrafter"/>
</dbReference>
<dbReference type="Gene3D" id="3.40.190.10">
    <property type="entry name" value="Periplasmic binding protein-like II"/>
    <property type="match status" value="2"/>
</dbReference>
<comment type="similarity">
    <text evidence="1">Belongs to the bacterial solute-binding protein ModA family.</text>
</comment>
<keyword evidence="2 4" id="KW-0479">Metal-binding</keyword>
<protein>
    <submittedName>
        <fullName evidence="6">Molybdate ABC transporter substrate-binding protein</fullName>
    </submittedName>
</protein>
<feature type="binding site" evidence="4">
    <location>
        <position position="63"/>
    </location>
    <ligand>
        <name>molybdate</name>
        <dbReference type="ChEBI" id="CHEBI:36264"/>
    </ligand>
</feature>
<feature type="binding site" evidence="4">
    <location>
        <position position="164"/>
    </location>
    <ligand>
        <name>molybdate</name>
        <dbReference type="ChEBI" id="CHEBI:36264"/>
    </ligand>
</feature>
<dbReference type="PANTHER" id="PTHR30632:SF0">
    <property type="entry name" value="SULFATE-BINDING PROTEIN"/>
    <property type="match status" value="1"/>
</dbReference>
<evidence type="ECO:0000256" key="1">
    <source>
        <dbReference type="ARBA" id="ARBA00009175"/>
    </source>
</evidence>
<feature type="chain" id="PRO_5026085748" evidence="5">
    <location>
        <begin position="26"/>
        <end position="245"/>
    </location>
</feature>
<organism evidence="6 7">
    <name type="scientific">Pontivivens nitratireducens</name>
    <dbReference type="NCBI Taxonomy" id="2758038"/>
    <lineage>
        <taxon>Bacteria</taxon>
        <taxon>Pseudomonadati</taxon>
        <taxon>Pseudomonadota</taxon>
        <taxon>Alphaproteobacteria</taxon>
        <taxon>Rhodobacterales</taxon>
        <taxon>Paracoccaceae</taxon>
        <taxon>Pontivivens</taxon>
    </lineage>
</organism>
<dbReference type="GO" id="GO:0015689">
    <property type="term" value="P:molybdate ion transport"/>
    <property type="evidence" value="ECO:0007669"/>
    <property type="project" value="InterPro"/>
</dbReference>
<evidence type="ECO:0000256" key="5">
    <source>
        <dbReference type="SAM" id="SignalP"/>
    </source>
</evidence>
<evidence type="ECO:0000313" key="6">
    <source>
        <dbReference type="EMBL" id="QIK40156.1"/>
    </source>
</evidence>
<dbReference type="PANTHER" id="PTHR30632">
    <property type="entry name" value="MOLYBDATE-BINDING PERIPLASMIC PROTEIN"/>
    <property type="match status" value="1"/>
</dbReference>
<evidence type="ECO:0000313" key="7">
    <source>
        <dbReference type="Proteomes" id="UP000500791"/>
    </source>
</evidence>
<keyword evidence="4" id="KW-0500">Molybdenum</keyword>
<dbReference type="Proteomes" id="UP000500791">
    <property type="component" value="Chromosome"/>
</dbReference>
<evidence type="ECO:0000256" key="3">
    <source>
        <dbReference type="ARBA" id="ARBA00022729"/>
    </source>
</evidence>
<feature type="binding site" evidence="4">
    <location>
        <position position="35"/>
    </location>
    <ligand>
        <name>molybdate</name>
        <dbReference type="ChEBI" id="CHEBI:36264"/>
    </ligand>
</feature>
<evidence type="ECO:0000256" key="4">
    <source>
        <dbReference type="PIRSR" id="PIRSR004846-1"/>
    </source>
</evidence>
<dbReference type="KEGG" id="mon:G8E03_04875"/>
<keyword evidence="3 5" id="KW-0732">Signal</keyword>
<feature type="binding site" evidence="4">
    <location>
        <position position="182"/>
    </location>
    <ligand>
        <name>molybdate</name>
        <dbReference type="ChEBI" id="CHEBI:36264"/>
    </ligand>
</feature>
<dbReference type="InterPro" id="IPR005950">
    <property type="entry name" value="ModA"/>
</dbReference>
<feature type="binding site" evidence="4">
    <location>
        <position position="137"/>
    </location>
    <ligand>
        <name>molybdate</name>
        <dbReference type="ChEBI" id="CHEBI:36264"/>
    </ligand>
</feature>
<keyword evidence="7" id="KW-1185">Reference proteome</keyword>